<dbReference type="Proteomes" id="UP000682782">
    <property type="component" value="Chromosome"/>
</dbReference>
<protein>
    <submittedName>
        <fullName evidence="1">Gfo/Idh/MocA family oxidoreductase</fullName>
    </submittedName>
</protein>
<organism evidence="1 2">
    <name type="scientific">Aristaeella hokkaidonensis</name>
    <dbReference type="NCBI Taxonomy" id="3046382"/>
    <lineage>
        <taxon>Bacteria</taxon>
        <taxon>Bacillati</taxon>
        <taxon>Bacillota</taxon>
        <taxon>Clostridia</taxon>
        <taxon>Eubacteriales</taxon>
        <taxon>Aristaeellaceae</taxon>
        <taxon>Aristaeella</taxon>
    </lineage>
</organism>
<gene>
    <name evidence="1" type="ORF">JYE49_03645</name>
</gene>
<accession>A0AC61MXZ6</accession>
<proteinExistence type="predicted"/>
<evidence type="ECO:0000313" key="1">
    <source>
        <dbReference type="EMBL" id="QUC67807.1"/>
    </source>
</evidence>
<keyword evidence="2" id="KW-1185">Reference proteome</keyword>
<evidence type="ECO:0000313" key="2">
    <source>
        <dbReference type="Proteomes" id="UP000682782"/>
    </source>
</evidence>
<dbReference type="EMBL" id="CP068393">
    <property type="protein sequence ID" value="QUC67807.1"/>
    <property type="molecule type" value="Genomic_DNA"/>
</dbReference>
<reference evidence="1" key="1">
    <citation type="submission" date="2021-01" db="EMBL/GenBank/DDBJ databases">
        <title>Complete genome sequence of Clostridiales bacterium R-7.</title>
        <authorList>
            <person name="Mahoney-Kurpe S.C."/>
            <person name="Palevich N."/>
            <person name="Koike S."/>
            <person name="Moon C.D."/>
            <person name="Attwood G.T."/>
        </authorList>
    </citation>
    <scope>NUCLEOTIDE SEQUENCE</scope>
    <source>
        <strain evidence="1">R-7</strain>
    </source>
</reference>
<name>A0AC61MXZ6_9FIRM</name>
<sequence length="420" mass="46862">MKFVLIGAGQRGMIYAKYALEMGHEIAAVAETDEVKRQIAGDLFGIPAERRFLNGKDLLALPKLGDAAIIATMDRDHYREAIPAMEKGYHLLLEKPISPDPEETLAIEECAVRTGRHVTVCHVLRYSPFFRALKKAVTDGKIGRVITIQHNENIGNFHIAHSFVRGNWRRSDLASPLVMQKSCHDMDLMVWLTGSKCESISSFGDLTYFKAENAPENAAERCAECPLKDSCRFSAYRCYLPIAGDWPATVLTEDQSEEGLREAIRTGPYGRCVYHCDNNVCDHQVSILRFTNGVTATFNLSGFTNRMTRTIKIMGENGEIRASEADNVIEITHFASNWKEEAETEIIRPEESTSGHSGGDSGIVEDFLSMLEGKLSESSTDIHESVESHMMACAAEEARLTGNVISIEDFRRKHERKPQA</sequence>